<dbReference type="GO" id="GO:0008154">
    <property type="term" value="P:actin polymerization or depolymerization"/>
    <property type="evidence" value="ECO:0007669"/>
    <property type="project" value="TreeGrafter"/>
</dbReference>
<dbReference type="OrthoDB" id="6375767at2759"/>
<dbReference type="Proteomes" id="UP000198287">
    <property type="component" value="Unassembled WGS sequence"/>
</dbReference>
<dbReference type="Pfam" id="PF00626">
    <property type="entry name" value="Gelsolin"/>
    <property type="match status" value="5"/>
</dbReference>
<accession>A0A226DN12</accession>
<gene>
    <name evidence="3" type="ORF">Fcan01_19003</name>
</gene>
<dbReference type="GO" id="GO:0051015">
    <property type="term" value="F:actin filament binding"/>
    <property type="evidence" value="ECO:0007669"/>
    <property type="project" value="InterPro"/>
</dbReference>
<dbReference type="PANTHER" id="PTHR11977">
    <property type="entry name" value="VILLIN"/>
    <property type="match status" value="1"/>
</dbReference>
<dbReference type="AlphaFoldDB" id="A0A226DN12"/>
<dbReference type="CDD" id="cd11293">
    <property type="entry name" value="gelsolin_S4_like"/>
    <property type="match status" value="1"/>
</dbReference>
<dbReference type="GO" id="GO:0051016">
    <property type="term" value="P:barbed-end actin filament capping"/>
    <property type="evidence" value="ECO:0007669"/>
    <property type="project" value="TreeGrafter"/>
</dbReference>
<dbReference type="CDD" id="cd11292">
    <property type="entry name" value="gelsolin_S3_like"/>
    <property type="match status" value="1"/>
</dbReference>
<protein>
    <submittedName>
        <fullName evidence="3">Gelsolin, cytoplasmic</fullName>
    </submittedName>
</protein>
<dbReference type="SUPFAM" id="SSF55753">
    <property type="entry name" value="Actin depolymerizing proteins"/>
    <property type="match status" value="6"/>
</dbReference>
<feature type="domain" description="Gelsolin-like" evidence="2">
    <location>
        <begin position="22"/>
        <end position="98"/>
    </location>
</feature>
<dbReference type="GO" id="GO:0005737">
    <property type="term" value="C:cytoplasm"/>
    <property type="evidence" value="ECO:0007669"/>
    <property type="project" value="TreeGrafter"/>
</dbReference>
<dbReference type="PANTHER" id="PTHR11977:SF123">
    <property type="entry name" value="GELSOLIN"/>
    <property type="match status" value="1"/>
</dbReference>
<dbReference type="InterPro" id="IPR029006">
    <property type="entry name" value="ADF-H/Gelsolin-like_dom_sf"/>
</dbReference>
<proteinExistence type="predicted"/>
<name>A0A226DN12_FOLCA</name>
<dbReference type="FunFam" id="3.40.20.10:FF:000001">
    <property type="entry name" value="Gelsolin"/>
    <property type="match status" value="1"/>
</dbReference>
<reference evidence="3 4" key="1">
    <citation type="submission" date="2015-12" db="EMBL/GenBank/DDBJ databases">
        <title>The genome of Folsomia candida.</title>
        <authorList>
            <person name="Faddeeva A."/>
            <person name="Derks M.F."/>
            <person name="Anvar Y."/>
            <person name="Smit S."/>
            <person name="Van Straalen N."/>
            <person name="Roelofs D."/>
        </authorList>
    </citation>
    <scope>NUCLEOTIDE SEQUENCE [LARGE SCALE GENOMIC DNA]</scope>
    <source>
        <strain evidence="3 4">VU population</strain>
        <tissue evidence="3">Whole body</tissue>
    </source>
</reference>
<keyword evidence="1" id="KW-0677">Repeat</keyword>
<dbReference type="GO" id="GO:0051014">
    <property type="term" value="P:actin filament severing"/>
    <property type="evidence" value="ECO:0007669"/>
    <property type="project" value="TreeGrafter"/>
</dbReference>
<evidence type="ECO:0000256" key="1">
    <source>
        <dbReference type="ARBA" id="ARBA00022737"/>
    </source>
</evidence>
<sequence>MEEFGEAGVQAGIEVWKVEDGNLVKVDAADHGKFYSDKCYLALNTTEGLERSLHFWIGKKSSAADKDVVAAFAQKLGDLLDPAPVAYRECEGHECAIFCALFTNGVRYIDEVDPSTKLYQVKGKRNVRVTQLATVSVTSMNKGDCFILCTPTQIWVYFGKFSKSCERYKALHAAGNIKAQDYSGDENDIEIIQVKQNSEQSVVEDFFAALGGGTRDLLADPPEEDDDDDEMANVEVQNKKTSVTLYRVSDSSGSMLVDKIGVDNLSSEMLNPSDCFILDPSGVPDIFVWLGSSSAQTEKTEAFSCAEKFLKSKGYPLWTNIQKVLGGAETTAFKQYFTTWTDSIEKEEKPKKLAKHQGSCNDFCPDDGSGKAELWRVENFQLAPVPAEKYGVFYRGDSYVLRYTYEEDGEEKYILYYWQGKDSTSDEIGASAMHAVKLDEELQLRAVMVRVLQGEEPSHFLRIFKGRMVVYLGGHVSAFKKVGEENEEIEGEEQGRLFHVRGTCDWDTRAVEVELKSGSLDSDDVFILNDKGGQTYIWIGTSASEREIETGKGISDLVAPDGTKIEVQEGEEPPEFFELLGGKGPYNDALGRMTKPERRIGGPRLFHCYIPLGKKKLVVEEVFNFRQEDLEEDDVMVLDSGGDEIFIWIGKGSTPEEKIYSHRLADDYIATSYMRSGGICVTVAIVLKQRYEADVFKKHFPTWDNNYWKD</sequence>
<dbReference type="InterPro" id="IPR007123">
    <property type="entry name" value="Gelsolin-like_dom"/>
</dbReference>
<dbReference type="SMART" id="SM00262">
    <property type="entry name" value="GEL"/>
    <property type="match status" value="6"/>
</dbReference>
<dbReference type="OMA" id="QKHIIYT"/>
<evidence type="ECO:0000313" key="3">
    <source>
        <dbReference type="EMBL" id="OXA46047.1"/>
    </source>
</evidence>
<keyword evidence="4" id="KW-1185">Reference proteome</keyword>
<dbReference type="GO" id="GO:0005546">
    <property type="term" value="F:phosphatidylinositol-4,5-bisphosphate binding"/>
    <property type="evidence" value="ECO:0007669"/>
    <property type="project" value="TreeGrafter"/>
</dbReference>
<dbReference type="Gene3D" id="3.40.20.10">
    <property type="entry name" value="Severin"/>
    <property type="match status" value="6"/>
</dbReference>
<dbReference type="GO" id="GO:0015629">
    <property type="term" value="C:actin cytoskeleton"/>
    <property type="evidence" value="ECO:0007669"/>
    <property type="project" value="TreeGrafter"/>
</dbReference>
<dbReference type="STRING" id="158441.A0A226DN12"/>
<dbReference type="PRINTS" id="PR00597">
    <property type="entry name" value="GELSOLIN"/>
</dbReference>
<feature type="domain" description="Gelsolin-like" evidence="2">
    <location>
        <begin position="379"/>
        <end position="461"/>
    </location>
</feature>
<feature type="domain" description="Gelsolin-like" evidence="2">
    <location>
        <begin position="262"/>
        <end position="333"/>
    </location>
</feature>
<evidence type="ECO:0000313" key="4">
    <source>
        <dbReference type="Proteomes" id="UP000198287"/>
    </source>
</evidence>
<evidence type="ECO:0000259" key="2">
    <source>
        <dbReference type="Pfam" id="PF00626"/>
    </source>
</evidence>
<dbReference type="InterPro" id="IPR007122">
    <property type="entry name" value="Villin/Gelsolin"/>
</dbReference>
<feature type="domain" description="Gelsolin-like" evidence="2">
    <location>
        <begin position="509"/>
        <end position="550"/>
    </location>
</feature>
<feature type="domain" description="Gelsolin-like" evidence="2">
    <location>
        <begin position="620"/>
        <end position="672"/>
    </location>
</feature>
<organism evidence="3 4">
    <name type="scientific">Folsomia candida</name>
    <name type="common">Springtail</name>
    <dbReference type="NCBI Taxonomy" id="158441"/>
    <lineage>
        <taxon>Eukaryota</taxon>
        <taxon>Metazoa</taxon>
        <taxon>Ecdysozoa</taxon>
        <taxon>Arthropoda</taxon>
        <taxon>Hexapoda</taxon>
        <taxon>Collembola</taxon>
        <taxon>Entomobryomorpha</taxon>
        <taxon>Isotomoidea</taxon>
        <taxon>Isotomidae</taxon>
        <taxon>Proisotominae</taxon>
        <taxon>Folsomia</taxon>
    </lineage>
</organism>
<dbReference type="EMBL" id="LNIX01000016">
    <property type="protein sequence ID" value="OXA46047.1"/>
    <property type="molecule type" value="Genomic_DNA"/>
</dbReference>
<comment type="caution">
    <text evidence="3">The sequence shown here is derived from an EMBL/GenBank/DDBJ whole genome shotgun (WGS) entry which is preliminary data.</text>
</comment>